<dbReference type="PANTHER" id="PTHR12585">
    <property type="entry name" value="SCC1 / RAD21 FAMILY MEMBER"/>
    <property type="match status" value="1"/>
</dbReference>
<dbReference type="AlphaFoldDB" id="A0A835NYF3"/>
<dbReference type="InterPro" id="IPR006909">
    <property type="entry name" value="Rad21/Rec8_C_eu"/>
</dbReference>
<evidence type="ECO:0000256" key="4">
    <source>
        <dbReference type="ARBA" id="ARBA00022454"/>
    </source>
</evidence>
<dbReference type="GO" id="GO:0007059">
    <property type="term" value="P:chromosome segregation"/>
    <property type="evidence" value="ECO:0007669"/>
    <property type="project" value="UniProtKB-KW"/>
</dbReference>
<feature type="non-terminal residue" evidence="9">
    <location>
        <position position="1"/>
    </location>
</feature>
<dbReference type="PANTHER" id="PTHR12585:SF19">
    <property type="entry name" value="DOUBLE-STRAND-BREAK REPAIR PROTEIN RAD21-LIKE PROTEIN 1"/>
    <property type="match status" value="1"/>
</dbReference>
<dbReference type="InterPro" id="IPR039781">
    <property type="entry name" value="Rad21/Rec8-like"/>
</dbReference>
<evidence type="ECO:0000259" key="7">
    <source>
        <dbReference type="Pfam" id="PF04824"/>
    </source>
</evidence>
<name>A0A835NYF3_9PASS</name>
<dbReference type="InterPro" id="IPR036390">
    <property type="entry name" value="WH_DNA-bd_sf"/>
</dbReference>
<dbReference type="Gene3D" id="1.10.10.580">
    <property type="entry name" value="Structural maintenance of chromosome 1. Chain E"/>
    <property type="match status" value="1"/>
</dbReference>
<dbReference type="Pfam" id="PF04825">
    <property type="entry name" value="Rad21_Rec8_N"/>
    <property type="match status" value="1"/>
</dbReference>
<dbReference type="SUPFAM" id="SSF46785">
    <property type="entry name" value="Winged helix' DNA-binding domain"/>
    <property type="match status" value="1"/>
</dbReference>
<evidence type="ECO:0000259" key="8">
    <source>
        <dbReference type="Pfam" id="PF04825"/>
    </source>
</evidence>
<keyword evidence="6" id="KW-0539">Nucleus</keyword>
<dbReference type="GO" id="GO:1990414">
    <property type="term" value="P:replication-born double-strand break repair via sister chromatid exchange"/>
    <property type="evidence" value="ECO:0007669"/>
    <property type="project" value="TreeGrafter"/>
</dbReference>
<dbReference type="GO" id="GO:0030893">
    <property type="term" value="C:meiotic cohesin complex"/>
    <property type="evidence" value="ECO:0007669"/>
    <property type="project" value="TreeGrafter"/>
</dbReference>
<comment type="caution">
    <text evidence="9">The sequence shown here is derived from an EMBL/GenBank/DDBJ whole genome shotgun (WGS) entry which is preliminary data.</text>
</comment>
<accession>A0A835NYF3</accession>
<dbReference type="GO" id="GO:0005634">
    <property type="term" value="C:nucleus"/>
    <property type="evidence" value="ECO:0007669"/>
    <property type="project" value="UniProtKB-SubCell"/>
</dbReference>
<dbReference type="EMBL" id="JADDUC020000018">
    <property type="protein sequence ID" value="KAI1233427.1"/>
    <property type="molecule type" value="Genomic_DNA"/>
</dbReference>
<keyword evidence="4" id="KW-0158">Chromosome</keyword>
<evidence type="ECO:0000256" key="5">
    <source>
        <dbReference type="ARBA" id="ARBA00022829"/>
    </source>
</evidence>
<dbReference type="EMBL" id="JADDUC010000019">
    <property type="protein sequence ID" value="KAG0126167.1"/>
    <property type="molecule type" value="Genomic_DNA"/>
</dbReference>
<keyword evidence="5" id="KW-0159">Chromosome partition</keyword>
<dbReference type="Proteomes" id="UP000618051">
    <property type="component" value="Unassembled WGS sequence"/>
</dbReference>
<reference evidence="10" key="3">
    <citation type="submission" date="2022-01" db="EMBL/GenBank/DDBJ databases">
        <authorList>
            <person name="Rubenstein D.R."/>
        </authorList>
    </citation>
    <scope>NUCLEOTIDE SEQUENCE</scope>
    <source>
        <strain evidence="10">SS15</strain>
        <tissue evidence="10">Liver</tissue>
    </source>
</reference>
<organism evidence="9">
    <name type="scientific">Lamprotornis superbus</name>
    <dbReference type="NCBI Taxonomy" id="245042"/>
    <lineage>
        <taxon>Eukaryota</taxon>
        <taxon>Metazoa</taxon>
        <taxon>Chordata</taxon>
        <taxon>Craniata</taxon>
        <taxon>Vertebrata</taxon>
        <taxon>Euteleostomi</taxon>
        <taxon>Archelosauria</taxon>
        <taxon>Archosauria</taxon>
        <taxon>Dinosauria</taxon>
        <taxon>Saurischia</taxon>
        <taxon>Theropoda</taxon>
        <taxon>Coelurosauria</taxon>
        <taxon>Aves</taxon>
        <taxon>Neognathae</taxon>
        <taxon>Neoaves</taxon>
        <taxon>Telluraves</taxon>
        <taxon>Australaves</taxon>
        <taxon>Passeriformes</taxon>
        <taxon>Sturnidae</taxon>
        <taxon>Lamprotornis</taxon>
    </lineage>
</organism>
<feature type="domain" description="Rad21/Rec8-like protein C-terminal eukaryotic" evidence="7">
    <location>
        <begin position="379"/>
        <end position="427"/>
    </location>
</feature>
<evidence type="ECO:0000313" key="11">
    <source>
        <dbReference type="Proteomes" id="UP000618051"/>
    </source>
</evidence>
<protein>
    <submittedName>
        <fullName evidence="9">Double-strand-break repair protein rad21-like protein 1</fullName>
    </submittedName>
</protein>
<dbReference type="GO" id="GO:0007062">
    <property type="term" value="P:sister chromatid cohesion"/>
    <property type="evidence" value="ECO:0007669"/>
    <property type="project" value="InterPro"/>
</dbReference>
<proteinExistence type="inferred from homology"/>
<dbReference type="InterPro" id="IPR006910">
    <property type="entry name" value="Rad21_Rec8_N"/>
</dbReference>
<dbReference type="Pfam" id="PF04824">
    <property type="entry name" value="Rad21_Rec8"/>
    <property type="match status" value="1"/>
</dbReference>
<comment type="similarity">
    <text evidence="3">Belongs to the rad21 family.</text>
</comment>
<evidence type="ECO:0000256" key="3">
    <source>
        <dbReference type="ARBA" id="ARBA00009870"/>
    </source>
</evidence>
<evidence type="ECO:0000313" key="9">
    <source>
        <dbReference type="EMBL" id="KAG0126167.1"/>
    </source>
</evidence>
<gene>
    <name evidence="10" type="ORF">IHE44_0004604</name>
    <name evidence="9" type="ORF">IHE44_004425</name>
</gene>
<dbReference type="CDD" id="cd21792">
    <property type="entry name" value="Rad21_Rec8_M_NXP1-like"/>
    <property type="match status" value="1"/>
</dbReference>
<dbReference type="OrthoDB" id="10071381at2759"/>
<reference evidence="10 11" key="2">
    <citation type="journal article" date="2021" name="J. Hered.">
        <title>Feather Gene Expression Elucidates the Developmental Basis of Plumage Iridescence in African Starlings.</title>
        <authorList>
            <person name="Rubenstein D.R."/>
            <person name="Corvelo A."/>
            <person name="MacManes M.D."/>
            <person name="Maia R."/>
            <person name="Narzisi G."/>
            <person name="Rousaki A."/>
            <person name="Vandenabeele P."/>
            <person name="Shawkey M.D."/>
            <person name="Solomon J."/>
        </authorList>
    </citation>
    <scope>NUCLEOTIDE SEQUENCE [LARGE SCALE GENOMIC DNA]</scope>
    <source>
        <strain evidence="10">SS15</strain>
    </source>
</reference>
<evidence type="ECO:0000256" key="1">
    <source>
        <dbReference type="ARBA" id="ARBA00004123"/>
    </source>
</evidence>
<comment type="subcellular location">
    <subcellularLocation>
        <location evidence="2">Chromosome</location>
    </subcellularLocation>
    <subcellularLocation>
        <location evidence="1">Nucleus</location>
    </subcellularLocation>
</comment>
<reference evidence="9" key="1">
    <citation type="submission" date="2020-10" db="EMBL/GenBank/DDBJ databases">
        <title>Feather gene expression reveals the developmental basis of iridescence in African starlings.</title>
        <authorList>
            <person name="Rubenstein D.R."/>
        </authorList>
    </citation>
    <scope>NUCLEOTIDE SEQUENCE</scope>
    <source>
        <strain evidence="9">SS15</strain>
        <tissue evidence="9">Liver</tissue>
    </source>
</reference>
<evidence type="ECO:0000256" key="6">
    <source>
        <dbReference type="ARBA" id="ARBA00023242"/>
    </source>
</evidence>
<evidence type="ECO:0000256" key="2">
    <source>
        <dbReference type="ARBA" id="ARBA00004286"/>
    </source>
</evidence>
<evidence type="ECO:0000313" key="10">
    <source>
        <dbReference type="EMBL" id="KAI1233427.1"/>
    </source>
</evidence>
<dbReference type="InterPro" id="IPR023093">
    <property type="entry name" value="ScpA-like_C"/>
</dbReference>
<feature type="domain" description="Rad21/Rec8-like protein N-terminal" evidence="8">
    <location>
        <begin position="1"/>
        <end position="100"/>
    </location>
</feature>
<dbReference type="GO" id="GO:0003682">
    <property type="term" value="F:chromatin binding"/>
    <property type="evidence" value="ECO:0007669"/>
    <property type="project" value="TreeGrafter"/>
</dbReference>
<keyword evidence="11" id="KW-1185">Reference proteome</keyword>
<dbReference type="InterPro" id="IPR049589">
    <property type="entry name" value="NXP1_M-like"/>
</dbReference>
<sequence length="427" mass="48544">MFYVHLLINKRGPLAKIWLAAHWEKKLTKAHIFECNLEATIQNILSPKFAIALRTSGHLLLGVVRIYHRKAKYLLADCSEALTKMKTAFRPGLLDLPVENFEAAYQSITLPEEFHDFEAPLPDVKAIDVAEHFTLNQSKPEEITLTEDYESSILLCDRNFGEEADALRRQSFFEGSVLTSSNSLVADSNSASTSGDKSVLHEDVYCFQDDHFGDEEDAVDMIEILLRDEQNVLDKDILDVEEARPLSQDLPENSTAIESNCADTTVKDVNHTMNETILLYQEEAFVLEPVDDTAVTQRKKKQRKRKLLVDAEKELSCHTIYKQLTNCSDLLATLDLAPPTKKTMMWKEWGGVDKLLFHATQPVVHTQLQKQLKRSGVCSFSFRKLCRRNNRKEAAAMFYIFLVLKKQQVLELQQHKPFADLTATAGP</sequence>